<dbReference type="Proteomes" id="UP000320176">
    <property type="component" value="Unassembled WGS sequence"/>
</dbReference>
<organism evidence="1 2">
    <name type="scientific">Stieleria varia</name>
    <dbReference type="NCBI Taxonomy" id="2528005"/>
    <lineage>
        <taxon>Bacteria</taxon>
        <taxon>Pseudomonadati</taxon>
        <taxon>Planctomycetota</taxon>
        <taxon>Planctomycetia</taxon>
        <taxon>Pirellulales</taxon>
        <taxon>Pirellulaceae</taxon>
        <taxon>Stieleria</taxon>
    </lineage>
</organism>
<gene>
    <name evidence="1" type="ORF">Pla52n_50810</name>
</gene>
<evidence type="ECO:0008006" key="3">
    <source>
        <dbReference type="Google" id="ProtNLM"/>
    </source>
</evidence>
<accession>A0A5C6AHB0</accession>
<dbReference type="EMBL" id="SJPN01000006">
    <property type="protein sequence ID" value="TWT98565.1"/>
    <property type="molecule type" value="Genomic_DNA"/>
</dbReference>
<dbReference type="AlphaFoldDB" id="A0A5C6AHB0"/>
<name>A0A5C6AHB0_9BACT</name>
<evidence type="ECO:0000313" key="1">
    <source>
        <dbReference type="EMBL" id="TWT98565.1"/>
    </source>
</evidence>
<evidence type="ECO:0000313" key="2">
    <source>
        <dbReference type="Proteomes" id="UP000320176"/>
    </source>
</evidence>
<keyword evidence="2" id="KW-1185">Reference proteome</keyword>
<reference evidence="1 2" key="1">
    <citation type="submission" date="2019-02" db="EMBL/GenBank/DDBJ databases">
        <title>Deep-cultivation of Planctomycetes and their phenomic and genomic characterization uncovers novel biology.</title>
        <authorList>
            <person name="Wiegand S."/>
            <person name="Jogler M."/>
            <person name="Boedeker C."/>
            <person name="Pinto D."/>
            <person name="Vollmers J."/>
            <person name="Rivas-Marin E."/>
            <person name="Kohn T."/>
            <person name="Peeters S.H."/>
            <person name="Heuer A."/>
            <person name="Rast P."/>
            <person name="Oberbeckmann S."/>
            <person name="Bunk B."/>
            <person name="Jeske O."/>
            <person name="Meyerdierks A."/>
            <person name="Storesund J.E."/>
            <person name="Kallscheuer N."/>
            <person name="Luecker S."/>
            <person name="Lage O.M."/>
            <person name="Pohl T."/>
            <person name="Merkel B.J."/>
            <person name="Hornburger P."/>
            <person name="Mueller R.-W."/>
            <person name="Bruemmer F."/>
            <person name="Labrenz M."/>
            <person name="Spormann A.M."/>
            <person name="Op Den Camp H."/>
            <person name="Overmann J."/>
            <person name="Amann R."/>
            <person name="Jetten M.S.M."/>
            <person name="Mascher T."/>
            <person name="Medema M.H."/>
            <person name="Devos D.P."/>
            <person name="Kaster A.-K."/>
            <person name="Ovreas L."/>
            <person name="Rohde M."/>
            <person name="Galperin M.Y."/>
            <person name="Jogler C."/>
        </authorList>
    </citation>
    <scope>NUCLEOTIDE SEQUENCE [LARGE SCALE GENOMIC DNA]</scope>
    <source>
        <strain evidence="1 2">Pla52n</strain>
    </source>
</reference>
<dbReference type="RefSeq" id="WP_146522115.1">
    <property type="nucleotide sequence ID" value="NZ_CP151726.1"/>
</dbReference>
<protein>
    <recommendedName>
        <fullName evidence="3">DUF1819 domain-containing protein</fullName>
    </recommendedName>
</protein>
<proteinExistence type="predicted"/>
<sequence length="264" mass="29132">MTFNSVSEHAAEFGLIAGPSGPHSSRTMTLEDVRQIFDALPADAEFADYHRVVVDENLLGKSTDSNRKGTLRRLRELYSLDKSVPLFRVFRSLWDLDESGQPLLAILIAYARDPLLRSTATTVLETPDGMELMRQSVCSSIDDFTNGRMGESTIDKVARNTSSSWSQSGHLVGRVRKVRTQVDATPVTVTFALLLGYVMGLRGKKLLSSEFMRLLDAPEDIALARAIDARRLGLISLRGAQDIFDVGFGALLTERELRIANGTN</sequence>
<comment type="caution">
    <text evidence="1">The sequence shown here is derived from an EMBL/GenBank/DDBJ whole genome shotgun (WGS) entry which is preliminary data.</text>
</comment>
<dbReference type="OrthoDB" id="69057at2"/>